<dbReference type="Proteomes" id="UP000261082">
    <property type="component" value="Unassembled WGS sequence"/>
</dbReference>
<dbReference type="EMBL" id="QVID01000001">
    <property type="protein sequence ID" value="RFN58576.1"/>
    <property type="molecule type" value="Genomic_DNA"/>
</dbReference>
<proteinExistence type="predicted"/>
<reference evidence="2 3" key="1">
    <citation type="journal article" date="2007" name="Int. J. Syst. Evol. Microbiol.">
        <title>Marixanthomonas ophiurae gen. nov., sp. nov., a marine bacterium of the family Flavobacteriaceae isolated from a deep-sea brittle star.</title>
        <authorList>
            <person name="Romanenko L.A."/>
            <person name="Uchino M."/>
            <person name="Frolova G.M."/>
            <person name="Mikhailov V.V."/>
        </authorList>
    </citation>
    <scope>NUCLEOTIDE SEQUENCE [LARGE SCALE GENOMIC DNA]</scope>
    <source>
        <strain evidence="2 3">KMM 3046</strain>
    </source>
</reference>
<sequence>MAKNKKTPMLDKDKKNEQDIENQDYSGEPNSKPEKPKKPTKENPKKVPESNDPAGYSDNGDTKESPSGQREGNNK</sequence>
<organism evidence="2 3">
    <name type="scientific">Marixanthomonas ophiurae</name>
    <dbReference type="NCBI Taxonomy" id="387659"/>
    <lineage>
        <taxon>Bacteria</taxon>
        <taxon>Pseudomonadati</taxon>
        <taxon>Bacteroidota</taxon>
        <taxon>Flavobacteriia</taxon>
        <taxon>Flavobacteriales</taxon>
        <taxon>Flavobacteriaceae</taxon>
        <taxon>Marixanthomonas</taxon>
    </lineage>
</organism>
<evidence type="ECO:0000313" key="2">
    <source>
        <dbReference type="EMBL" id="RFN58576.1"/>
    </source>
</evidence>
<dbReference type="RefSeq" id="WP_117157604.1">
    <property type="nucleotide sequence ID" value="NZ_QVID01000001.1"/>
</dbReference>
<dbReference type="AlphaFoldDB" id="A0A3E1Q8X1"/>
<keyword evidence="3" id="KW-1185">Reference proteome</keyword>
<protein>
    <submittedName>
        <fullName evidence="2">Uncharacterized protein</fullName>
    </submittedName>
</protein>
<gene>
    <name evidence="2" type="ORF">DZ858_00390</name>
</gene>
<feature type="compositionally biased region" description="Basic and acidic residues" evidence="1">
    <location>
        <begin position="31"/>
        <end position="49"/>
    </location>
</feature>
<comment type="caution">
    <text evidence="2">The sequence shown here is derived from an EMBL/GenBank/DDBJ whole genome shotgun (WGS) entry which is preliminary data.</text>
</comment>
<evidence type="ECO:0000256" key="1">
    <source>
        <dbReference type="SAM" id="MobiDB-lite"/>
    </source>
</evidence>
<evidence type="ECO:0000313" key="3">
    <source>
        <dbReference type="Proteomes" id="UP000261082"/>
    </source>
</evidence>
<feature type="region of interest" description="Disordered" evidence="1">
    <location>
        <begin position="1"/>
        <end position="75"/>
    </location>
</feature>
<accession>A0A3E1Q8X1</accession>
<feature type="compositionally biased region" description="Basic and acidic residues" evidence="1">
    <location>
        <begin position="8"/>
        <end position="18"/>
    </location>
</feature>
<name>A0A3E1Q8X1_9FLAO</name>
<feature type="compositionally biased region" description="Polar residues" evidence="1">
    <location>
        <begin position="65"/>
        <end position="75"/>
    </location>
</feature>